<protein>
    <submittedName>
        <fullName evidence="1">Uncharacterized protein</fullName>
    </submittedName>
</protein>
<evidence type="ECO:0000313" key="1">
    <source>
        <dbReference type="EMBL" id="KAJ2992158.1"/>
    </source>
</evidence>
<sequence length="346" mass="37743">MPAHPSNPSRPRTRHDFEIAVICALPLEADAVAAVFERQWDSRTYGKATGDTNTYSTGAIGHHNVVLVHLPNMGKVAAATAAAFLRTSYERIKLALLVGICGGVPFGNSSNGEILLGDVVISDGIIQYDLGRRFPHAFVRRNHVRDNLPRPGPLARTFLAMLQAQEARAWLQEQTLKNANALRQKPSYTAIQPNPADDRLFKAKYRHKHHEPSDCLTCGSGATDVCEAALKLSCEELGCDERESVFRARATTTSITPTIHFGLVASGDSVMKSGEDRDLVASQEDVIAFEMEGAGVWDTFVDCLIIKSVCDYADSHKSKKWQTHAATTAAAATKAILEKWNTGKCL</sequence>
<name>A0ACC1PJP1_9PEZI</name>
<dbReference type="Proteomes" id="UP001143856">
    <property type="component" value="Unassembled WGS sequence"/>
</dbReference>
<organism evidence="1 2">
    <name type="scientific">Xylaria curta</name>
    <dbReference type="NCBI Taxonomy" id="42375"/>
    <lineage>
        <taxon>Eukaryota</taxon>
        <taxon>Fungi</taxon>
        <taxon>Dikarya</taxon>
        <taxon>Ascomycota</taxon>
        <taxon>Pezizomycotina</taxon>
        <taxon>Sordariomycetes</taxon>
        <taxon>Xylariomycetidae</taxon>
        <taxon>Xylariales</taxon>
        <taxon>Xylariaceae</taxon>
        <taxon>Xylaria</taxon>
    </lineage>
</organism>
<comment type="caution">
    <text evidence="1">The sequence shown here is derived from an EMBL/GenBank/DDBJ whole genome shotgun (WGS) entry which is preliminary data.</text>
</comment>
<keyword evidence="2" id="KW-1185">Reference proteome</keyword>
<proteinExistence type="predicted"/>
<evidence type="ECO:0000313" key="2">
    <source>
        <dbReference type="Proteomes" id="UP001143856"/>
    </source>
</evidence>
<reference evidence="1" key="1">
    <citation type="submission" date="2022-10" db="EMBL/GenBank/DDBJ databases">
        <title>Genome Sequence of Xylaria curta.</title>
        <authorList>
            <person name="Buettner E."/>
        </authorList>
    </citation>
    <scope>NUCLEOTIDE SEQUENCE</scope>
    <source>
        <strain evidence="1">Babe10</strain>
    </source>
</reference>
<dbReference type="EMBL" id="JAPDGR010000286">
    <property type="protein sequence ID" value="KAJ2992158.1"/>
    <property type="molecule type" value="Genomic_DNA"/>
</dbReference>
<accession>A0ACC1PJP1</accession>
<gene>
    <name evidence="1" type="ORF">NUW58_g2261</name>
</gene>